<feature type="region of interest" description="Disordered" evidence="1">
    <location>
        <begin position="255"/>
        <end position="275"/>
    </location>
</feature>
<sequence>MAGIQIYLKPRPISTTYGHSNYLPFHWRSYCQYGPFFADYETIPCDATEVYTIHSRALFTALSTLFNDFIPSFAVDVPDPSKFDRSAWPDLLELARTKISFSLDLRILCEDHGVRLSLGDHAPVPPPRDMRGPRWSPEWYKLVLSIRGRGDIELRDESRDTELELFIWVYMQHMIDKWAMIWRFFYMEMLKLTDPIAPARLPSCYTESSSLFDLLNSKALAAASALASVFTAETSTSGSDPSLLSPSSSNCSYATDSTSSSHVGDLDDKDTNSSSPLRRRNLVVVNL</sequence>
<reference evidence="3" key="1">
    <citation type="journal article" date="2017" name="Nat. Ecol. Evol.">
        <title>Genome expansion and lineage-specific genetic innovations in the forest pathogenic fungi Armillaria.</title>
        <authorList>
            <person name="Sipos G."/>
            <person name="Prasanna A.N."/>
            <person name="Walter M.C."/>
            <person name="O'Connor E."/>
            <person name="Balint B."/>
            <person name="Krizsan K."/>
            <person name="Kiss B."/>
            <person name="Hess J."/>
            <person name="Varga T."/>
            <person name="Slot J."/>
            <person name="Riley R."/>
            <person name="Boka B."/>
            <person name="Rigling D."/>
            <person name="Barry K."/>
            <person name="Lee J."/>
            <person name="Mihaltcheva S."/>
            <person name="LaButti K."/>
            <person name="Lipzen A."/>
            <person name="Waldron R."/>
            <person name="Moloney N.M."/>
            <person name="Sperisen C."/>
            <person name="Kredics L."/>
            <person name="Vagvoelgyi C."/>
            <person name="Patrignani A."/>
            <person name="Fitzpatrick D."/>
            <person name="Nagy I."/>
            <person name="Doyle S."/>
            <person name="Anderson J.B."/>
            <person name="Grigoriev I.V."/>
            <person name="Gueldener U."/>
            <person name="Muensterkoetter M."/>
            <person name="Nagy L.G."/>
        </authorList>
    </citation>
    <scope>NUCLEOTIDE SEQUENCE [LARGE SCALE GENOMIC DNA]</scope>
    <source>
        <strain evidence="3">Ar21-2</strain>
    </source>
</reference>
<protein>
    <submittedName>
        <fullName evidence="2">Uncharacterized protein</fullName>
    </submittedName>
</protein>
<evidence type="ECO:0000313" key="3">
    <source>
        <dbReference type="Proteomes" id="UP000217790"/>
    </source>
</evidence>
<evidence type="ECO:0000256" key="1">
    <source>
        <dbReference type="SAM" id="MobiDB-lite"/>
    </source>
</evidence>
<dbReference type="InParanoid" id="A0A2H3CLP2"/>
<name>A0A2H3CLP2_ARMGA</name>
<proteinExistence type="predicted"/>
<dbReference type="EMBL" id="KZ293702">
    <property type="protein sequence ID" value="PBK83981.1"/>
    <property type="molecule type" value="Genomic_DNA"/>
</dbReference>
<dbReference type="OMA" id="RILCEDH"/>
<keyword evidence="3" id="KW-1185">Reference proteome</keyword>
<gene>
    <name evidence="2" type="ORF">ARMGADRAFT_1133955</name>
</gene>
<dbReference type="OrthoDB" id="2927320at2759"/>
<organism evidence="2 3">
    <name type="scientific">Armillaria gallica</name>
    <name type="common">Bulbous honey fungus</name>
    <name type="synonym">Armillaria bulbosa</name>
    <dbReference type="NCBI Taxonomy" id="47427"/>
    <lineage>
        <taxon>Eukaryota</taxon>
        <taxon>Fungi</taxon>
        <taxon>Dikarya</taxon>
        <taxon>Basidiomycota</taxon>
        <taxon>Agaricomycotina</taxon>
        <taxon>Agaricomycetes</taxon>
        <taxon>Agaricomycetidae</taxon>
        <taxon>Agaricales</taxon>
        <taxon>Marasmiineae</taxon>
        <taxon>Physalacriaceae</taxon>
        <taxon>Armillaria</taxon>
    </lineage>
</organism>
<dbReference type="AlphaFoldDB" id="A0A2H3CLP2"/>
<evidence type="ECO:0000313" key="2">
    <source>
        <dbReference type="EMBL" id="PBK83981.1"/>
    </source>
</evidence>
<accession>A0A2H3CLP2</accession>
<dbReference type="Proteomes" id="UP000217790">
    <property type="component" value="Unassembled WGS sequence"/>
</dbReference>